<proteinExistence type="predicted"/>
<dbReference type="AlphaFoldDB" id="A0AAV9RIL5"/>
<evidence type="ECO:0000313" key="2">
    <source>
        <dbReference type="Proteomes" id="UP001311232"/>
    </source>
</evidence>
<sequence length="122" mass="13614">MRHAVVPLSWVYLHRHLCPSRRCYLHKRALNLLKSVSAGRTLVIPSILESALVPAAAKHPRNMMLPPPYFSGDGVPKASPLFPPNATLLITSNHLGFSFITPQDIKSPITLAFSTQKQCWEF</sequence>
<accession>A0AAV9RIL5</accession>
<name>A0AAV9RIL5_9TELE</name>
<dbReference type="EMBL" id="JAHHUM010001779">
    <property type="protein sequence ID" value="KAK5608826.1"/>
    <property type="molecule type" value="Genomic_DNA"/>
</dbReference>
<dbReference type="Proteomes" id="UP001311232">
    <property type="component" value="Unassembled WGS sequence"/>
</dbReference>
<comment type="caution">
    <text evidence="1">The sequence shown here is derived from an EMBL/GenBank/DDBJ whole genome shotgun (WGS) entry which is preliminary data.</text>
</comment>
<organism evidence="1 2">
    <name type="scientific">Crenichthys baileyi</name>
    <name type="common">White River springfish</name>
    <dbReference type="NCBI Taxonomy" id="28760"/>
    <lineage>
        <taxon>Eukaryota</taxon>
        <taxon>Metazoa</taxon>
        <taxon>Chordata</taxon>
        <taxon>Craniata</taxon>
        <taxon>Vertebrata</taxon>
        <taxon>Euteleostomi</taxon>
        <taxon>Actinopterygii</taxon>
        <taxon>Neopterygii</taxon>
        <taxon>Teleostei</taxon>
        <taxon>Neoteleostei</taxon>
        <taxon>Acanthomorphata</taxon>
        <taxon>Ovalentaria</taxon>
        <taxon>Atherinomorphae</taxon>
        <taxon>Cyprinodontiformes</taxon>
        <taxon>Goodeidae</taxon>
        <taxon>Crenichthys</taxon>
    </lineage>
</organism>
<evidence type="ECO:0000313" key="1">
    <source>
        <dbReference type="EMBL" id="KAK5608826.1"/>
    </source>
</evidence>
<protein>
    <submittedName>
        <fullName evidence="1">Uncharacterized protein</fullName>
    </submittedName>
</protein>
<keyword evidence="2" id="KW-1185">Reference proteome</keyword>
<gene>
    <name evidence="1" type="ORF">CRENBAI_019629</name>
</gene>
<reference evidence="1 2" key="1">
    <citation type="submission" date="2021-06" db="EMBL/GenBank/DDBJ databases">
        <authorList>
            <person name="Palmer J.M."/>
        </authorList>
    </citation>
    <scope>NUCLEOTIDE SEQUENCE [LARGE SCALE GENOMIC DNA]</scope>
    <source>
        <strain evidence="1 2">MEX-2019</strain>
        <tissue evidence="1">Muscle</tissue>
    </source>
</reference>